<keyword evidence="1" id="KW-0732">Signal</keyword>
<evidence type="ECO:0000313" key="3">
    <source>
        <dbReference type="Proteomes" id="UP000005309"/>
    </source>
</evidence>
<dbReference type="RefSeq" id="WP_006690133.1">
    <property type="nucleotide sequence ID" value="NZ_GG694006.1"/>
</dbReference>
<dbReference type="GO" id="GO:0006974">
    <property type="term" value="P:DNA damage response"/>
    <property type="evidence" value="ECO:0007669"/>
    <property type="project" value="TreeGrafter"/>
</dbReference>
<evidence type="ECO:0000313" key="2">
    <source>
        <dbReference type="EMBL" id="EEQ48419.1"/>
    </source>
</evidence>
<dbReference type="Gene3D" id="3.30.110.170">
    <property type="entry name" value="Protein of unknown function (DUF541), domain 1"/>
    <property type="match status" value="1"/>
</dbReference>
<feature type="chain" id="PRO_5002944663" description="SIMPL domain-containing protein" evidence="1">
    <location>
        <begin position="29"/>
        <end position="244"/>
    </location>
</feature>
<dbReference type="OrthoDB" id="9785192at2"/>
<protein>
    <recommendedName>
        <fullName evidence="4">SIMPL domain-containing protein</fullName>
    </recommendedName>
</protein>
<dbReference type="Proteomes" id="UP000005309">
    <property type="component" value="Unassembled WGS sequence"/>
</dbReference>
<reference evidence="2 3" key="1">
    <citation type="submission" date="2009-04" db="EMBL/GenBank/DDBJ databases">
        <authorList>
            <person name="Qin X."/>
            <person name="Bachman B."/>
            <person name="Battles P."/>
            <person name="Bell A."/>
            <person name="Bess C."/>
            <person name="Bickham C."/>
            <person name="Chaboub L."/>
            <person name="Chen D."/>
            <person name="Coyle M."/>
            <person name="Deiros D.R."/>
            <person name="Dinh H."/>
            <person name="Forbes L."/>
            <person name="Fowler G."/>
            <person name="Francisco L."/>
            <person name="Fu Q."/>
            <person name="Gubbala S."/>
            <person name="Hale W."/>
            <person name="Han Y."/>
            <person name="Hemphill L."/>
            <person name="Highlander S.K."/>
            <person name="Hirani K."/>
            <person name="Hogues M."/>
            <person name="Jackson L."/>
            <person name="Jakkamsetti A."/>
            <person name="Javaid M."/>
            <person name="Jiang H."/>
            <person name="Korchina V."/>
            <person name="Kovar C."/>
            <person name="Lara F."/>
            <person name="Lee S."/>
            <person name="Mata R."/>
            <person name="Mathew T."/>
            <person name="Moen C."/>
            <person name="Morales K."/>
            <person name="Munidasa M."/>
            <person name="Nazareth L."/>
            <person name="Ngo R."/>
            <person name="Nguyen L."/>
            <person name="Okwuonu G."/>
            <person name="Ongeri F."/>
            <person name="Patil S."/>
            <person name="Petrosino J."/>
            <person name="Pham C."/>
            <person name="Pham P."/>
            <person name="Pu L.-L."/>
            <person name="Puazo M."/>
            <person name="Raj R."/>
            <person name="Reid J."/>
            <person name="Rouhana J."/>
            <person name="Saada N."/>
            <person name="Shang Y."/>
            <person name="Simmons D."/>
            <person name="Thornton R."/>
            <person name="Warren J."/>
            <person name="Weissenberger G."/>
            <person name="Zhang J."/>
            <person name="Zhang L."/>
            <person name="Zhou C."/>
            <person name="Zhu D."/>
            <person name="Muzny D."/>
            <person name="Worley K."/>
            <person name="Gibbs R."/>
        </authorList>
    </citation>
    <scope>NUCLEOTIDE SEQUENCE [LARGE SCALE GENOMIC DNA]</scope>
    <source>
        <strain evidence="2 3">ATCC 43531</strain>
    </source>
</reference>
<dbReference type="PANTHER" id="PTHR34387">
    <property type="entry name" value="SLR1258 PROTEIN"/>
    <property type="match status" value="1"/>
</dbReference>
<dbReference type="InterPro" id="IPR007497">
    <property type="entry name" value="SIMPL/DUF541"/>
</dbReference>
<proteinExistence type="predicted"/>
<sequence>MKQISFTSLAHTSVLALALALPMGAASAAETTAPTPATITIGGTGTAYVAPDTAEITVGVVTEEADAARTHAENAAQTARVHNAVRALGVADRDIQTVHYDFSQRYDMRDGSRSEVIGYTAQNSVVITVRDLNNVGKIIDAALANGANRIDSLNFTASDTSAAKNEALTDAVRGAKEKAQAVASALGVRLVRIANVYADTQADMPRNENYMPMMMAKGASAAATPIAPGELSVAATVNVTYVVE</sequence>
<accession>C4V4F5</accession>
<dbReference type="PANTHER" id="PTHR34387:SF1">
    <property type="entry name" value="PERIPLASMIC IMMUNOGENIC PROTEIN"/>
    <property type="match status" value="1"/>
</dbReference>
<organism evidence="2 3">
    <name type="scientific">Selenomonas flueggei ATCC 43531</name>
    <dbReference type="NCBI Taxonomy" id="638302"/>
    <lineage>
        <taxon>Bacteria</taxon>
        <taxon>Bacillati</taxon>
        <taxon>Bacillota</taxon>
        <taxon>Negativicutes</taxon>
        <taxon>Selenomonadales</taxon>
        <taxon>Selenomonadaceae</taxon>
        <taxon>Selenomonas</taxon>
    </lineage>
</organism>
<dbReference type="STRING" id="638302.HMPREF0908_1399"/>
<feature type="signal peptide" evidence="1">
    <location>
        <begin position="1"/>
        <end position="28"/>
    </location>
</feature>
<dbReference type="Gene3D" id="3.30.70.2970">
    <property type="entry name" value="Protein of unknown function (DUF541), domain 2"/>
    <property type="match status" value="1"/>
</dbReference>
<gene>
    <name evidence="2" type="ORF">HMPREF0908_1399</name>
</gene>
<dbReference type="Pfam" id="PF04402">
    <property type="entry name" value="SIMPL"/>
    <property type="match status" value="1"/>
</dbReference>
<comment type="caution">
    <text evidence="2">The sequence shown here is derived from an EMBL/GenBank/DDBJ whole genome shotgun (WGS) entry which is preliminary data.</text>
</comment>
<keyword evidence="3" id="KW-1185">Reference proteome</keyword>
<dbReference type="HOGENOM" id="CLU_080344_1_2_9"/>
<evidence type="ECO:0000256" key="1">
    <source>
        <dbReference type="SAM" id="SignalP"/>
    </source>
</evidence>
<evidence type="ECO:0008006" key="4">
    <source>
        <dbReference type="Google" id="ProtNLM"/>
    </source>
</evidence>
<name>C4V4F5_9FIRM</name>
<dbReference type="AlphaFoldDB" id="C4V4F5"/>
<dbReference type="eggNOG" id="COG2968">
    <property type="taxonomic scope" value="Bacteria"/>
</dbReference>
<dbReference type="EMBL" id="ACLA01000020">
    <property type="protein sequence ID" value="EEQ48419.1"/>
    <property type="molecule type" value="Genomic_DNA"/>
</dbReference>
<dbReference type="InterPro" id="IPR052022">
    <property type="entry name" value="26kDa_periplasmic_antigen"/>
</dbReference>